<organism evidence="4 5">
    <name type="scientific">Photobacterium frigidiphilum</name>
    <dbReference type="NCBI Taxonomy" id="264736"/>
    <lineage>
        <taxon>Bacteria</taxon>
        <taxon>Pseudomonadati</taxon>
        <taxon>Pseudomonadota</taxon>
        <taxon>Gammaproteobacteria</taxon>
        <taxon>Vibrionales</taxon>
        <taxon>Vibrionaceae</taxon>
        <taxon>Photobacterium</taxon>
    </lineage>
</organism>
<name>A0A2T3JGR1_9GAMM</name>
<dbReference type="Gene3D" id="3.30.390.10">
    <property type="entry name" value="Enolase-like, N-terminal domain"/>
    <property type="match status" value="1"/>
</dbReference>
<dbReference type="AlphaFoldDB" id="A0A2T3JGR1"/>
<evidence type="ECO:0000313" key="4">
    <source>
        <dbReference type="EMBL" id="PSU48047.1"/>
    </source>
</evidence>
<proteinExistence type="predicted"/>
<evidence type="ECO:0000313" key="5">
    <source>
        <dbReference type="Proteomes" id="UP000240987"/>
    </source>
</evidence>
<dbReference type="OrthoDB" id="9802699at2"/>
<dbReference type="SUPFAM" id="SSF51604">
    <property type="entry name" value="Enolase C-terminal domain-like"/>
    <property type="match status" value="1"/>
</dbReference>
<evidence type="ECO:0000256" key="1">
    <source>
        <dbReference type="ARBA" id="ARBA00023239"/>
    </source>
</evidence>
<dbReference type="InterPro" id="IPR029065">
    <property type="entry name" value="Enolase_C-like"/>
</dbReference>
<dbReference type="Gene3D" id="3.20.20.120">
    <property type="entry name" value="Enolase-like C-terminal domain"/>
    <property type="match status" value="1"/>
</dbReference>
<dbReference type="InterPro" id="IPR029017">
    <property type="entry name" value="Enolase-like_N"/>
</dbReference>
<reference evidence="4 5" key="1">
    <citation type="submission" date="2018-01" db="EMBL/GenBank/DDBJ databases">
        <title>Whole genome sequencing of Histamine producing bacteria.</title>
        <authorList>
            <person name="Butler K."/>
        </authorList>
    </citation>
    <scope>NUCLEOTIDE SEQUENCE [LARGE SCALE GENOMIC DNA]</scope>
    <source>
        <strain evidence="4 5">JCM 12947</strain>
    </source>
</reference>
<dbReference type="GO" id="GO:0016829">
    <property type="term" value="F:lyase activity"/>
    <property type="evidence" value="ECO:0007669"/>
    <property type="project" value="UniProtKB-KW"/>
</dbReference>
<evidence type="ECO:0000259" key="2">
    <source>
        <dbReference type="Pfam" id="PF02746"/>
    </source>
</evidence>
<dbReference type="SUPFAM" id="SSF54826">
    <property type="entry name" value="Enolase N-terminal domain-like"/>
    <property type="match status" value="1"/>
</dbReference>
<dbReference type="Pfam" id="PF02746">
    <property type="entry name" value="MR_MLE_N"/>
    <property type="match status" value="1"/>
</dbReference>
<gene>
    <name evidence="4" type="ORF">C9J12_12570</name>
</gene>
<feature type="domain" description="Enolase C-terminal" evidence="3">
    <location>
        <begin position="152"/>
        <end position="369"/>
    </location>
</feature>
<keyword evidence="5" id="KW-1185">Reference proteome</keyword>
<dbReference type="InterPro" id="IPR034593">
    <property type="entry name" value="DgoD-like"/>
</dbReference>
<dbReference type="InterPro" id="IPR036849">
    <property type="entry name" value="Enolase-like_C_sf"/>
</dbReference>
<sequence>MAKIVNVRPVLLSAPYGFEGCAENALHLPNGIRGCSMVEITLDNGVKGLGEGYLGVFAPDVFTSIARLVGTAITGDDISNGYGAVLAKAKTVTAYWSLQGAAQHVISAIEIALVDALSRVREIPAVELFGGKKVESIAMYGSGGDSLHPQYMAQELEQLAQRGIQTIKIRARHHQAAKTIWTIEAGRQYGIRVAVDMTQNLSIEGQTAEQVQAFCDLIQRETGEELVFVEEGLGLDKLTQLPLLALQEGIAVAGGEIVTTKEELFDRIDANYYNVVQPDASVLGGIGDTIAVCEYAQQRSVNPVVHSWGGPVAMMANYVAAFATGCSLIEYPMPHFELRNAMCNLEPRISDGHFHLGDDIGLGVTLTDDIEAKFLYTNDALYHCFPMEDGLQQLEDSHRHWVKA</sequence>
<dbReference type="EMBL" id="PYMJ01000011">
    <property type="protein sequence ID" value="PSU48047.1"/>
    <property type="molecule type" value="Genomic_DNA"/>
</dbReference>
<dbReference type="Pfam" id="PF13378">
    <property type="entry name" value="MR_MLE_C"/>
    <property type="match status" value="1"/>
</dbReference>
<keyword evidence="1" id="KW-0456">Lyase</keyword>
<dbReference type="PANTHER" id="PTHR48080">
    <property type="entry name" value="D-GALACTONATE DEHYDRATASE-RELATED"/>
    <property type="match status" value="1"/>
</dbReference>
<dbReference type="InterPro" id="IPR013341">
    <property type="entry name" value="Mandelate_racemase_N_dom"/>
</dbReference>
<dbReference type="RefSeq" id="WP_107243038.1">
    <property type="nucleotide sequence ID" value="NZ_PYMJ01000011.1"/>
</dbReference>
<evidence type="ECO:0008006" key="6">
    <source>
        <dbReference type="Google" id="ProtNLM"/>
    </source>
</evidence>
<dbReference type="PANTHER" id="PTHR48080:SF2">
    <property type="entry name" value="D-GALACTONATE DEHYDRATASE"/>
    <property type="match status" value="1"/>
</dbReference>
<feature type="domain" description="Mandelate racemase/muconate lactonizing enzyme N-terminal" evidence="2">
    <location>
        <begin position="37"/>
        <end position="130"/>
    </location>
</feature>
<comment type="caution">
    <text evidence="4">The sequence shown here is derived from an EMBL/GenBank/DDBJ whole genome shotgun (WGS) entry which is preliminary data.</text>
</comment>
<accession>A0A2T3JGR1</accession>
<evidence type="ECO:0000259" key="3">
    <source>
        <dbReference type="Pfam" id="PF13378"/>
    </source>
</evidence>
<protein>
    <recommendedName>
        <fullName evidence="6">Mandelate racemase/muconate lactonizing enzyme family protein</fullName>
    </recommendedName>
</protein>
<dbReference type="Proteomes" id="UP000240987">
    <property type="component" value="Unassembled WGS sequence"/>
</dbReference>